<evidence type="ECO:0000313" key="4">
    <source>
        <dbReference type="Proteomes" id="UP000262325"/>
    </source>
</evidence>
<gene>
    <name evidence="3" type="ORF">DHM44_09440</name>
</gene>
<evidence type="ECO:0000256" key="1">
    <source>
        <dbReference type="PROSITE-ProRule" id="PRU00169"/>
    </source>
</evidence>
<name>A0A3D5QE19_FLESI</name>
<reference evidence="3 4" key="1">
    <citation type="journal article" date="2018" name="Nat. Biotechnol.">
        <title>A standardized bacterial taxonomy based on genome phylogeny substantially revises the tree of life.</title>
        <authorList>
            <person name="Parks D.H."/>
            <person name="Chuvochina M."/>
            <person name="Waite D.W."/>
            <person name="Rinke C."/>
            <person name="Skarshewski A."/>
            <person name="Chaumeil P.A."/>
            <person name="Hugenholtz P."/>
        </authorList>
    </citation>
    <scope>NUCLEOTIDE SEQUENCE [LARGE SCALE GENOMIC DNA]</scope>
    <source>
        <strain evidence="3">UBA8672</strain>
    </source>
</reference>
<dbReference type="GO" id="GO:0000160">
    <property type="term" value="P:phosphorelay signal transduction system"/>
    <property type="evidence" value="ECO:0007669"/>
    <property type="project" value="InterPro"/>
</dbReference>
<feature type="modified residue" description="4-aspartylphosphate" evidence="1">
    <location>
        <position position="55"/>
    </location>
</feature>
<dbReference type="AlphaFoldDB" id="A0A3D5QE19"/>
<dbReference type="Proteomes" id="UP000262325">
    <property type="component" value="Unassembled WGS sequence"/>
</dbReference>
<comment type="caution">
    <text evidence="3">The sequence shown here is derived from an EMBL/GenBank/DDBJ whole genome shotgun (WGS) entry which is preliminary data.</text>
</comment>
<dbReference type="InterPro" id="IPR011006">
    <property type="entry name" value="CheY-like_superfamily"/>
</dbReference>
<dbReference type="SUPFAM" id="SSF52172">
    <property type="entry name" value="CheY-like"/>
    <property type="match status" value="1"/>
</dbReference>
<sequence>MKKLKILVVDDSSIINKKLIQIYESLGHKVADTAKTGSEAIEKYDSNKIDLVSMDITMPDMDGIEATKKILDKNPEALVMVVTSHGQEQMIVSAIEAGAVGYILKPFNKERISAMIDKILGNIGD</sequence>
<dbReference type="Pfam" id="PF00072">
    <property type="entry name" value="Response_reg"/>
    <property type="match status" value="1"/>
</dbReference>
<keyword evidence="1" id="KW-0597">Phosphoprotein</keyword>
<protein>
    <submittedName>
        <fullName evidence="3">Response regulator</fullName>
    </submittedName>
</protein>
<evidence type="ECO:0000313" key="3">
    <source>
        <dbReference type="EMBL" id="HCW93890.1"/>
    </source>
</evidence>
<dbReference type="InterPro" id="IPR052048">
    <property type="entry name" value="ST_Response_Regulator"/>
</dbReference>
<dbReference type="PANTHER" id="PTHR43228:SF1">
    <property type="entry name" value="TWO-COMPONENT RESPONSE REGULATOR ARR22"/>
    <property type="match status" value="1"/>
</dbReference>
<dbReference type="SMART" id="SM00448">
    <property type="entry name" value="REC"/>
    <property type="match status" value="1"/>
</dbReference>
<dbReference type="InterPro" id="IPR001789">
    <property type="entry name" value="Sig_transdc_resp-reg_receiver"/>
</dbReference>
<evidence type="ECO:0000259" key="2">
    <source>
        <dbReference type="PROSITE" id="PS50110"/>
    </source>
</evidence>
<dbReference type="EMBL" id="DPPF01000200">
    <property type="protein sequence ID" value="HCW93890.1"/>
    <property type="molecule type" value="Genomic_DNA"/>
</dbReference>
<dbReference type="PROSITE" id="PS50110">
    <property type="entry name" value="RESPONSE_REGULATORY"/>
    <property type="match status" value="1"/>
</dbReference>
<feature type="domain" description="Response regulatory" evidence="2">
    <location>
        <begin position="5"/>
        <end position="120"/>
    </location>
</feature>
<proteinExistence type="predicted"/>
<dbReference type="Gene3D" id="3.40.50.2300">
    <property type="match status" value="1"/>
</dbReference>
<organism evidence="3 4">
    <name type="scientific">Flexistipes sinusarabici</name>
    <dbReference type="NCBI Taxonomy" id="2352"/>
    <lineage>
        <taxon>Bacteria</taxon>
        <taxon>Pseudomonadati</taxon>
        <taxon>Deferribacterota</taxon>
        <taxon>Deferribacteres</taxon>
        <taxon>Deferribacterales</taxon>
        <taxon>Flexistipitaceae</taxon>
        <taxon>Flexistipes</taxon>
    </lineage>
</organism>
<accession>A0A3D5QE19</accession>
<dbReference type="PANTHER" id="PTHR43228">
    <property type="entry name" value="TWO-COMPONENT RESPONSE REGULATOR"/>
    <property type="match status" value="1"/>
</dbReference>